<accession>A0A0U1P891</accession>
<evidence type="ECO:0000313" key="6">
    <source>
        <dbReference type="EMBL" id="GAD30840.1"/>
    </source>
</evidence>
<keyword evidence="3" id="KW-0804">Transcription</keyword>
<keyword evidence="2 4" id="KW-0238">DNA-binding</keyword>
<dbReference type="InterPro" id="IPR036271">
    <property type="entry name" value="Tet_transcr_reg_TetR-rel_C_sf"/>
</dbReference>
<evidence type="ECO:0000256" key="2">
    <source>
        <dbReference type="ARBA" id="ARBA00023125"/>
    </source>
</evidence>
<dbReference type="Pfam" id="PF00440">
    <property type="entry name" value="TetR_N"/>
    <property type="match status" value="1"/>
</dbReference>
<dbReference type="InterPro" id="IPR009057">
    <property type="entry name" value="Homeodomain-like_sf"/>
</dbReference>
<gene>
    <name evidence="6" type="ORF">PLEI_2496</name>
</gene>
<evidence type="ECO:0000256" key="3">
    <source>
        <dbReference type="ARBA" id="ARBA00023163"/>
    </source>
</evidence>
<protein>
    <submittedName>
        <fullName evidence="6">Transcriptional regulator</fullName>
    </submittedName>
</protein>
<dbReference type="PRINTS" id="PR00455">
    <property type="entry name" value="HTHTETR"/>
</dbReference>
<evidence type="ECO:0000259" key="5">
    <source>
        <dbReference type="PROSITE" id="PS50977"/>
    </source>
</evidence>
<name>A0A0U1P891_PHOLE</name>
<dbReference type="InterPro" id="IPR050109">
    <property type="entry name" value="HTH-type_TetR-like_transc_reg"/>
</dbReference>
<dbReference type="GO" id="GO:0003700">
    <property type="term" value="F:DNA-binding transcription factor activity"/>
    <property type="evidence" value="ECO:0007669"/>
    <property type="project" value="TreeGrafter"/>
</dbReference>
<dbReference type="PROSITE" id="PS50977">
    <property type="entry name" value="HTH_TETR_2"/>
    <property type="match status" value="1"/>
</dbReference>
<dbReference type="Gene3D" id="1.10.357.10">
    <property type="entry name" value="Tetracycline Repressor, domain 2"/>
    <property type="match status" value="1"/>
</dbReference>
<dbReference type="SUPFAM" id="SSF46689">
    <property type="entry name" value="Homeodomain-like"/>
    <property type="match status" value="1"/>
</dbReference>
<sequence>MDTITKKTRTRLSPEKRRQQLLDYSLEVFARRGIGRAGHADIAEMANVSVATVFNYFPTREALVEQVLVEVENEFSALLEECLGDKNRTLHERLTRISHNLIDNVLEQQDWIKVWFEWSTSVRDEVWPQFVETNRNNLHKVRDAFSQAIDNGEITTEQTADDLAKLLHGICYVLYIQANLLPDQTALHQQAETYLEALALTR</sequence>
<evidence type="ECO:0000313" key="7">
    <source>
        <dbReference type="Proteomes" id="UP000030675"/>
    </source>
</evidence>
<dbReference type="EMBL" id="DF196819">
    <property type="protein sequence ID" value="GAD30840.1"/>
    <property type="molecule type" value="Genomic_DNA"/>
</dbReference>
<keyword evidence="1" id="KW-0805">Transcription regulation</keyword>
<dbReference type="GO" id="GO:0000976">
    <property type="term" value="F:transcription cis-regulatory region binding"/>
    <property type="evidence" value="ECO:0007669"/>
    <property type="project" value="TreeGrafter"/>
</dbReference>
<reference evidence="7" key="1">
    <citation type="submission" date="2012-12" db="EMBL/GenBank/DDBJ databases">
        <title>Genome Sequence of Photobacterium leiognathi lrivu.4.1.</title>
        <authorList>
            <person name="Urbanczyk H."/>
            <person name="Ogura Y."/>
            <person name="Hayashi T."/>
            <person name="Dunlap P.V."/>
        </authorList>
    </citation>
    <scope>NUCLEOTIDE SEQUENCE [LARGE SCALE GENOMIC DNA]</scope>
    <source>
        <strain evidence="7">lrivu.4.1</strain>
    </source>
</reference>
<evidence type="ECO:0000256" key="1">
    <source>
        <dbReference type="ARBA" id="ARBA00023015"/>
    </source>
</evidence>
<evidence type="ECO:0000256" key="4">
    <source>
        <dbReference type="PROSITE-ProRule" id="PRU00335"/>
    </source>
</evidence>
<feature type="DNA-binding region" description="H-T-H motif" evidence="4">
    <location>
        <begin position="38"/>
        <end position="57"/>
    </location>
</feature>
<dbReference type="Proteomes" id="UP000030675">
    <property type="component" value="Unassembled WGS sequence"/>
</dbReference>
<dbReference type="PANTHER" id="PTHR30055">
    <property type="entry name" value="HTH-TYPE TRANSCRIPTIONAL REGULATOR RUTR"/>
    <property type="match status" value="1"/>
</dbReference>
<dbReference type="HOGENOM" id="CLU_069356_35_0_6"/>
<organism evidence="6 7">
    <name type="scientific">Photobacterium leiognathi lrivu.4.1</name>
    <dbReference type="NCBI Taxonomy" id="1248232"/>
    <lineage>
        <taxon>Bacteria</taxon>
        <taxon>Pseudomonadati</taxon>
        <taxon>Pseudomonadota</taxon>
        <taxon>Gammaproteobacteria</taxon>
        <taxon>Vibrionales</taxon>
        <taxon>Vibrionaceae</taxon>
        <taxon>Photobacterium</taxon>
    </lineage>
</organism>
<feature type="domain" description="HTH tetR-type" evidence="5">
    <location>
        <begin position="15"/>
        <end position="75"/>
    </location>
</feature>
<proteinExistence type="predicted"/>
<dbReference type="AlphaFoldDB" id="A0A0U1P891"/>
<dbReference type="PANTHER" id="PTHR30055:SF234">
    <property type="entry name" value="HTH-TYPE TRANSCRIPTIONAL REGULATOR BETI"/>
    <property type="match status" value="1"/>
</dbReference>
<dbReference type="eggNOG" id="COG1309">
    <property type="taxonomic scope" value="Bacteria"/>
</dbReference>
<dbReference type="RefSeq" id="WP_023933595.1">
    <property type="nucleotide sequence ID" value="NZ_DF196819.1"/>
</dbReference>
<dbReference type="InterPro" id="IPR001647">
    <property type="entry name" value="HTH_TetR"/>
</dbReference>
<dbReference type="SUPFAM" id="SSF48498">
    <property type="entry name" value="Tetracyclin repressor-like, C-terminal domain"/>
    <property type="match status" value="1"/>
</dbReference>